<comment type="caution">
    <text evidence="1">The sequence shown here is derived from an EMBL/GenBank/DDBJ whole genome shotgun (WGS) entry which is preliminary data.</text>
</comment>
<evidence type="ECO:0000313" key="1">
    <source>
        <dbReference type="EMBL" id="GHD33746.1"/>
    </source>
</evidence>
<organism evidence="1 2">
    <name type="scientific">Nocardiopsis kunsanensis</name>
    <dbReference type="NCBI Taxonomy" id="141693"/>
    <lineage>
        <taxon>Bacteria</taxon>
        <taxon>Bacillati</taxon>
        <taxon>Actinomycetota</taxon>
        <taxon>Actinomycetes</taxon>
        <taxon>Streptosporangiales</taxon>
        <taxon>Nocardiopsidaceae</taxon>
        <taxon>Nocardiopsis</taxon>
    </lineage>
</organism>
<proteinExistence type="predicted"/>
<name>A0A919CKB8_9ACTN</name>
<dbReference type="AlphaFoldDB" id="A0A919CKB8"/>
<keyword evidence="2" id="KW-1185">Reference proteome</keyword>
<dbReference type="EMBL" id="BMXL01000028">
    <property type="protein sequence ID" value="GHD33746.1"/>
    <property type="molecule type" value="Genomic_DNA"/>
</dbReference>
<protein>
    <submittedName>
        <fullName evidence="1">Uncharacterized protein</fullName>
    </submittedName>
</protein>
<gene>
    <name evidence="1" type="ORF">GCM10007147_38700</name>
</gene>
<evidence type="ECO:0000313" key="2">
    <source>
        <dbReference type="Proteomes" id="UP000654947"/>
    </source>
</evidence>
<dbReference type="Proteomes" id="UP000654947">
    <property type="component" value="Unassembled WGS sequence"/>
</dbReference>
<reference evidence="1 2" key="1">
    <citation type="journal article" date="2014" name="Int. J. Syst. Evol. Microbiol.">
        <title>Complete genome sequence of Corynebacterium casei LMG S-19264T (=DSM 44701T), isolated from a smear-ripened cheese.</title>
        <authorList>
            <consortium name="US DOE Joint Genome Institute (JGI-PGF)"/>
            <person name="Walter F."/>
            <person name="Albersmeier A."/>
            <person name="Kalinowski J."/>
            <person name="Ruckert C."/>
        </authorList>
    </citation>
    <scope>NUCLEOTIDE SEQUENCE [LARGE SCALE GENOMIC DNA]</scope>
    <source>
        <strain evidence="1 2">KCTC 19473</strain>
    </source>
</reference>
<accession>A0A919CKB8</accession>
<sequence length="68" mass="7168">MLDPVISVDKLSVSYPGCDVSAVAEMESSVEEGEVFGFLGPSEVIPATLKWDENGKPNLRGGTSVPQT</sequence>